<dbReference type="InterPro" id="IPR027359">
    <property type="entry name" value="Volt_channel_dom_sf"/>
</dbReference>
<dbReference type="RefSeq" id="WP_090775545.1">
    <property type="nucleotide sequence ID" value="NZ_FMYM01000005.1"/>
</dbReference>
<reference evidence="8" key="1">
    <citation type="submission" date="2016-09" db="EMBL/GenBank/DDBJ databases">
        <authorList>
            <person name="Varghese N."/>
            <person name="Submissions S."/>
        </authorList>
    </citation>
    <scope>NUCLEOTIDE SEQUENCE [LARGE SCALE GENOMIC DNA]</scope>
    <source>
        <strain evidence="8">25nlg</strain>
    </source>
</reference>
<feature type="domain" description="Ion transport" evidence="6">
    <location>
        <begin position="12"/>
        <end position="230"/>
    </location>
</feature>
<dbReference type="Gene3D" id="1.10.287.70">
    <property type="match status" value="1"/>
</dbReference>
<evidence type="ECO:0000256" key="2">
    <source>
        <dbReference type="ARBA" id="ARBA00022692"/>
    </source>
</evidence>
<dbReference type="InterPro" id="IPR005821">
    <property type="entry name" value="Ion_trans_dom"/>
</dbReference>
<evidence type="ECO:0000256" key="4">
    <source>
        <dbReference type="ARBA" id="ARBA00023136"/>
    </source>
</evidence>
<dbReference type="GO" id="GO:0005248">
    <property type="term" value="F:voltage-gated sodium channel activity"/>
    <property type="evidence" value="ECO:0007669"/>
    <property type="project" value="TreeGrafter"/>
</dbReference>
<evidence type="ECO:0000313" key="8">
    <source>
        <dbReference type="Proteomes" id="UP000242662"/>
    </source>
</evidence>
<organism evidence="7 8">
    <name type="scientific">Shouchella lonarensis</name>
    <dbReference type="NCBI Taxonomy" id="1464122"/>
    <lineage>
        <taxon>Bacteria</taxon>
        <taxon>Bacillati</taxon>
        <taxon>Bacillota</taxon>
        <taxon>Bacilli</taxon>
        <taxon>Bacillales</taxon>
        <taxon>Bacillaceae</taxon>
        <taxon>Shouchella</taxon>
    </lineage>
</organism>
<evidence type="ECO:0000256" key="5">
    <source>
        <dbReference type="SAM" id="Phobius"/>
    </source>
</evidence>
<feature type="transmembrane region" description="Helical" evidence="5">
    <location>
        <begin position="83"/>
        <end position="104"/>
    </location>
</feature>
<evidence type="ECO:0000256" key="1">
    <source>
        <dbReference type="ARBA" id="ARBA00004141"/>
    </source>
</evidence>
<sequence>MFRSKLAEIVSHRWFQSTVIILILFNAILVGIETYDRVYADHKLFFYYADRVLLWLFTIEIFMRLLSSKPLSFLKSGWNWFDTIIVLAGHLFTGGHFITVLRILRVLRVLRTVSVIPSLRKLVDALIMTIPSLANIFVLMGLLFYIFSVIGTFSFSDISPEYFGNLQRSALTLFQVVTLESWASGVMRPVMADSPWAWFYFVSFVLLGTFIIFNLFIGVIVGNVEKANAEELEEGDHPASKRDVQALKEQLTELRRLLAEQKKSS</sequence>
<dbReference type="SUPFAM" id="SSF81324">
    <property type="entry name" value="Voltage-gated potassium channels"/>
    <property type="match status" value="1"/>
</dbReference>
<dbReference type="PANTHER" id="PTHR10037">
    <property type="entry name" value="VOLTAGE-GATED CATION CHANNEL CALCIUM AND SODIUM"/>
    <property type="match status" value="1"/>
</dbReference>
<dbReference type="Pfam" id="PF00520">
    <property type="entry name" value="Ion_trans"/>
    <property type="match status" value="1"/>
</dbReference>
<protein>
    <submittedName>
        <fullName evidence="7">Voltage-gated sodium channel</fullName>
    </submittedName>
</protein>
<keyword evidence="7" id="KW-0407">Ion channel</keyword>
<evidence type="ECO:0000259" key="6">
    <source>
        <dbReference type="Pfam" id="PF00520"/>
    </source>
</evidence>
<dbReference type="PANTHER" id="PTHR10037:SF62">
    <property type="entry name" value="SODIUM CHANNEL PROTEIN 60E"/>
    <property type="match status" value="1"/>
</dbReference>
<feature type="transmembrane region" description="Helical" evidence="5">
    <location>
        <begin position="125"/>
        <end position="147"/>
    </location>
</feature>
<feature type="transmembrane region" description="Helical" evidence="5">
    <location>
        <begin position="197"/>
        <end position="221"/>
    </location>
</feature>
<name>A0A1G6IY49_9BACI</name>
<dbReference type="Gene3D" id="1.20.120.350">
    <property type="entry name" value="Voltage-gated potassium channels. Chain C"/>
    <property type="match status" value="1"/>
</dbReference>
<dbReference type="Proteomes" id="UP000242662">
    <property type="component" value="Unassembled WGS sequence"/>
</dbReference>
<dbReference type="EMBL" id="FMYM01000005">
    <property type="protein sequence ID" value="SDC11313.1"/>
    <property type="molecule type" value="Genomic_DNA"/>
</dbReference>
<keyword evidence="8" id="KW-1185">Reference proteome</keyword>
<evidence type="ECO:0000313" key="7">
    <source>
        <dbReference type="EMBL" id="SDC11313.1"/>
    </source>
</evidence>
<dbReference type="InterPro" id="IPR043203">
    <property type="entry name" value="VGCC_Ca_Na"/>
</dbReference>
<keyword evidence="7" id="KW-0406">Ion transport</keyword>
<keyword evidence="2 5" id="KW-0812">Transmembrane</keyword>
<dbReference type="OrthoDB" id="5297065at2"/>
<keyword evidence="4 5" id="KW-0472">Membrane</keyword>
<evidence type="ECO:0000256" key="3">
    <source>
        <dbReference type="ARBA" id="ARBA00022989"/>
    </source>
</evidence>
<proteinExistence type="predicted"/>
<keyword evidence="7" id="KW-0813">Transport</keyword>
<dbReference type="GO" id="GO:0001518">
    <property type="term" value="C:voltage-gated sodium channel complex"/>
    <property type="evidence" value="ECO:0007669"/>
    <property type="project" value="TreeGrafter"/>
</dbReference>
<comment type="subcellular location">
    <subcellularLocation>
        <location evidence="1">Membrane</location>
        <topology evidence="1">Multi-pass membrane protein</topology>
    </subcellularLocation>
</comment>
<gene>
    <name evidence="7" type="ORF">SAMN05421737_105197</name>
</gene>
<keyword evidence="3 5" id="KW-1133">Transmembrane helix</keyword>
<accession>A0A1G6IY49</accession>
<feature type="transmembrane region" description="Helical" evidence="5">
    <location>
        <begin position="14"/>
        <end position="32"/>
    </location>
</feature>
<dbReference type="AlphaFoldDB" id="A0A1G6IY49"/>
<feature type="transmembrane region" description="Helical" evidence="5">
    <location>
        <begin position="44"/>
        <end position="63"/>
    </location>
</feature>